<keyword evidence="9" id="KW-0408">Iron</keyword>
<dbReference type="RefSeq" id="WP_121441625.1">
    <property type="nucleotide sequence ID" value="NZ_RCDA01000001.1"/>
</dbReference>
<dbReference type="Gene3D" id="3.40.470.10">
    <property type="entry name" value="Uracil-DNA glycosylase-like domain"/>
    <property type="match status" value="1"/>
</dbReference>
<evidence type="ECO:0000256" key="12">
    <source>
        <dbReference type="SAM" id="MobiDB-lite"/>
    </source>
</evidence>
<dbReference type="InterPro" id="IPR005273">
    <property type="entry name" value="Ura-DNA_glyco_family4"/>
</dbReference>
<proteinExistence type="inferred from homology"/>
<evidence type="ECO:0000256" key="9">
    <source>
        <dbReference type="ARBA" id="ARBA00023004"/>
    </source>
</evidence>
<dbReference type="SMART" id="SM00987">
    <property type="entry name" value="UreE_C"/>
    <property type="match status" value="1"/>
</dbReference>
<sequence>MDEEAARQARQRVRLQQLGVTCYRPRPAAVAAPVRRPVPAEAAQASGEAEPPPEPVLEPVVQPQGGPASAPDQGQSPGTEQPPAPARAPVESGLDGLDWDALEARVADCRLCGLCEGRTRTVFGVGDRQADLVLVGEGPGVEEDRRGEPFVGQAGQLLDRMLAAIGLDRHHGVYICNVVKCRPPRNRDPKADEAAACQPYLQRQLSLLQPRLIVALGRVPAHHLLGVTTPLGRLRGQLHRYAPVDVPLLATYHPAYLLRNPADKARAWADLKYIRRILAE</sequence>
<dbReference type="SUPFAM" id="SSF52141">
    <property type="entry name" value="Uracil-DNA glycosylase-like"/>
    <property type="match status" value="1"/>
</dbReference>
<comment type="catalytic activity">
    <reaction evidence="1">
        <text>Hydrolyzes single-stranded DNA or mismatched double-stranded DNA and polynucleotides, releasing free uracil.</text>
        <dbReference type="EC" id="3.2.2.27"/>
    </reaction>
</comment>
<evidence type="ECO:0000256" key="10">
    <source>
        <dbReference type="ARBA" id="ARBA00023014"/>
    </source>
</evidence>
<evidence type="ECO:0000313" key="14">
    <source>
        <dbReference type="EMBL" id="RLK51203.1"/>
    </source>
</evidence>
<dbReference type="GO" id="GO:0006281">
    <property type="term" value="P:DNA repair"/>
    <property type="evidence" value="ECO:0007669"/>
    <property type="project" value="UniProtKB-KW"/>
</dbReference>
<keyword evidence="11" id="KW-0234">DNA repair</keyword>
<evidence type="ECO:0000259" key="13">
    <source>
        <dbReference type="SMART" id="SM00986"/>
    </source>
</evidence>
<reference evidence="14 15" key="1">
    <citation type="submission" date="2018-10" db="EMBL/GenBank/DDBJ databases">
        <title>Genomic Encyclopedia of Type Strains, Phase IV (KMG-IV): sequencing the most valuable type-strain genomes for metagenomic binning, comparative biology and taxonomic classification.</title>
        <authorList>
            <person name="Goeker M."/>
        </authorList>
    </citation>
    <scope>NUCLEOTIDE SEQUENCE [LARGE SCALE GENOMIC DNA]</scope>
    <source>
        <strain evidence="14 15">DSM 12769</strain>
    </source>
</reference>
<dbReference type="CDD" id="cd10030">
    <property type="entry name" value="UDG-F4_TTUDGA_SPO1dp_like"/>
    <property type="match status" value="1"/>
</dbReference>
<keyword evidence="15" id="KW-1185">Reference proteome</keyword>
<dbReference type="InterPro" id="IPR036895">
    <property type="entry name" value="Uracil-DNA_glycosylase-like_sf"/>
</dbReference>
<dbReference type="GO" id="GO:0051539">
    <property type="term" value="F:4 iron, 4 sulfur cluster binding"/>
    <property type="evidence" value="ECO:0007669"/>
    <property type="project" value="UniProtKB-KW"/>
</dbReference>
<gene>
    <name evidence="14" type="ORF">DFR31_1125</name>
</gene>
<dbReference type="InterPro" id="IPR005122">
    <property type="entry name" value="Uracil-DNA_glycosylase-like"/>
</dbReference>
<dbReference type="PANTHER" id="PTHR33693:SF1">
    <property type="entry name" value="TYPE-4 URACIL-DNA GLYCOSYLASE"/>
    <property type="match status" value="1"/>
</dbReference>
<dbReference type="Proteomes" id="UP000275461">
    <property type="component" value="Unassembled WGS sequence"/>
</dbReference>
<evidence type="ECO:0000256" key="7">
    <source>
        <dbReference type="ARBA" id="ARBA00022763"/>
    </source>
</evidence>
<dbReference type="Pfam" id="PF03167">
    <property type="entry name" value="UDG"/>
    <property type="match status" value="1"/>
</dbReference>
<dbReference type="NCBIfam" id="TIGR00758">
    <property type="entry name" value="UDG_fam4"/>
    <property type="match status" value="1"/>
</dbReference>
<keyword evidence="10" id="KW-0411">Iron-sulfur</keyword>
<keyword evidence="7" id="KW-0227">DNA damage</keyword>
<feature type="compositionally biased region" description="Low complexity" evidence="12">
    <location>
        <begin position="29"/>
        <end position="43"/>
    </location>
</feature>
<organism evidence="14 15">
    <name type="scientific">Alkalispirillum mobile</name>
    <dbReference type="NCBI Taxonomy" id="85925"/>
    <lineage>
        <taxon>Bacteria</taxon>
        <taxon>Pseudomonadati</taxon>
        <taxon>Pseudomonadota</taxon>
        <taxon>Gammaproteobacteria</taxon>
        <taxon>Chromatiales</taxon>
        <taxon>Ectothiorhodospiraceae</taxon>
        <taxon>Alkalispirillum</taxon>
    </lineage>
</organism>
<evidence type="ECO:0000256" key="2">
    <source>
        <dbReference type="ARBA" id="ARBA00006521"/>
    </source>
</evidence>
<dbReference type="InterPro" id="IPR051536">
    <property type="entry name" value="UDG_Type-4/5"/>
</dbReference>
<accession>A0A498C770</accession>
<feature type="compositionally biased region" description="Low complexity" evidence="12">
    <location>
        <begin position="57"/>
        <end position="67"/>
    </location>
</feature>
<feature type="domain" description="Uracil-DNA glycosylase-like" evidence="13">
    <location>
        <begin position="123"/>
        <end position="272"/>
    </location>
</feature>
<evidence type="ECO:0000313" key="15">
    <source>
        <dbReference type="Proteomes" id="UP000275461"/>
    </source>
</evidence>
<comment type="similarity">
    <text evidence="2">Belongs to the uracil-DNA glycosylase (UDG) superfamily. Type 4 (UDGa) family.</text>
</comment>
<keyword evidence="8" id="KW-0378">Hydrolase</keyword>
<keyword evidence="5" id="KW-0004">4Fe-4S</keyword>
<dbReference type="AlphaFoldDB" id="A0A498C770"/>
<evidence type="ECO:0000256" key="6">
    <source>
        <dbReference type="ARBA" id="ARBA00022723"/>
    </source>
</evidence>
<dbReference type="EC" id="3.2.2.27" evidence="3"/>
<evidence type="ECO:0000256" key="5">
    <source>
        <dbReference type="ARBA" id="ARBA00022485"/>
    </source>
</evidence>
<evidence type="ECO:0000256" key="11">
    <source>
        <dbReference type="ARBA" id="ARBA00023204"/>
    </source>
</evidence>
<dbReference type="OrthoDB" id="5290748at2"/>
<dbReference type="EMBL" id="RCDA01000001">
    <property type="protein sequence ID" value="RLK51203.1"/>
    <property type="molecule type" value="Genomic_DNA"/>
</dbReference>
<protein>
    <recommendedName>
        <fullName evidence="4">Type-4 uracil-DNA glycosylase</fullName>
        <ecNumber evidence="3">3.2.2.27</ecNumber>
    </recommendedName>
</protein>
<evidence type="ECO:0000256" key="3">
    <source>
        <dbReference type="ARBA" id="ARBA00012030"/>
    </source>
</evidence>
<dbReference type="GO" id="GO:0046872">
    <property type="term" value="F:metal ion binding"/>
    <property type="evidence" value="ECO:0007669"/>
    <property type="project" value="UniProtKB-KW"/>
</dbReference>
<name>A0A498C770_9GAMM</name>
<dbReference type="GO" id="GO:0004844">
    <property type="term" value="F:uracil DNA N-glycosylase activity"/>
    <property type="evidence" value="ECO:0007669"/>
    <property type="project" value="UniProtKB-EC"/>
</dbReference>
<keyword evidence="6" id="KW-0479">Metal-binding</keyword>
<evidence type="ECO:0000256" key="4">
    <source>
        <dbReference type="ARBA" id="ARBA00019403"/>
    </source>
</evidence>
<feature type="region of interest" description="Disordered" evidence="12">
    <location>
        <begin position="29"/>
        <end position="93"/>
    </location>
</feature>
<evidence type="ECO:0000256" key="8">
    <source>
        <dbReference type="ARBA" id="ARBA00022801"/>
    </source>
</evidence>
<dbReference type="SMART" id="SM00986">
    <property type="entry name" value="UDG"/>
    <property type="match status" value="1"/>
</dbReference>
<comment type="caution">
    <text evidence="14">The sequence shown here is derived from an EMBL/GenBank/DDBJ whole genome shotgun (WGS) entry which is preliminary data.</text>
</comment>
<dbReference type="PANTHER" id="PTHR33693">
    <property type="entry name" value="TYPE-5 URACIL-DNA GLYCOSYLASE"/>
    <property type="match status" value="1"/>
</dbReference>
<evidence type="ECO:0000256" key="1">
    <source>
        <dbReference type="ARBA" id="ARBA00001400"/>
    </source>
</evidence>